<evidence type="ECO:0000313" key="1">
    <source>
        <dbReference type="EMBL" id="KAI7790845.1"/>
    </source>
</evidence>
<proteinExistence type="predicted"/>
<dbReference type="AlphaFoldDB" id="A0A9W7W993"/>
<accession>A0A9W7W993</accession>
<keyword evidence="2" id="KW-1185">Reference proteome</keyword>
<reference evidence="1" key="1">
    <citation type="submission" date="2021-02" db="EMBL/GenBank/DDBJ databases">
        <title>Comparative genomics reveals that relaxation of natural selection precedes convergent phenotypic evolution of cavefish.</title>
        <authorList>
            <person name="Peng Z."/>
        </authorList>
    </citation>
    <scope>NUCLEOTIDE SEQUENCE</scope>
    <source>
        <tissue evidence="1">Muscle</tissue>
    </source>
</reference>
<name>A0A9W7W993_TRIRA</name>
<organism evidence="1 2">
    <name type="scientific">Triplophysa rosa</name>
    <name type="common">Cave loach</name>
    <dbReference type="NCBI Taxonomy" id="992332"/>
    <lineage>
        <taxon>Eukaryota</taxon>
        <taxon>Metazoa</taxon>
        <taxon>Chordata</taxon>
        <taxon>Craniata</taxon>
        <taxon>Vertebrata</taxon>
        <taxon>Euteleostomi</taxon>
        <taxon>Actinopterygii</taxon>
        <taxon>Neopterygii</taxon>
        <taxon>Teleostei</taxon>
        <taxon>Ostariophysi</taxon>
        <taxon>Cypriniformes</taxon>
        <taxon>Nemacheilidae</taxon>
        <taxon>Triplophysa</taxon>
    </lineage>
</organism>
<evidence type="ECO:0000313" key="2">
    <source>
        <dbReference type="Proteomes" id="UP001059041"/>
    </source>
</evidence>
<sequence length="56" mass="6418">MGRDGIKPKDGGIWSAGVWEDGDVHYKEHPLRNKILRCYTSMTKLRNQMTTDQPDA</sequence>
<comment type="caution">
    <text evidence="1">The sequence shown here is derived from an EMBL/GenBank/DDBJ whole genome shotgun (WGS) entry which is preliminary data.</text>
</comment>
<dbReference type="Proteomes" id="UP001059041">
    <property type="component" value="Linkage Group LG25"/>
</dbReference>
<protein>
    <submittedName>
        <fullName evidence="1">Uncharacterized protein</fullName>
    </submittedName>
</protein>
<gene>
    <name evidence="1" type="ORF">IRJ41_002667</name>
</gene>
<dbReference type="EMBL" id="JAFHDT010000025">
    <property type="protein sequence ID" value="KAI7790845.1"/>
    <property type="molecule type" value="Genomic_DNA"/>
</dbReference>